<evidence type="ECO:0000313" key="8">
    <source>
        <dbReference type="Proteomes" id="UP001627284"/>
    </source>
</evidence>
<dbReference type="InterPro" id="IPR033897">
    <property type="entry name" value="SRF-like_MADS-box"/>
</dbReference>
<dbReference type="EMBL" id="JBJKTR010000011">
    <property type="protein sequence ID" value="KAL3353857.1"/>
    <property type="molecule type" value="Genomic_DNA"/>
</dbReference>
<comment type="caution">
    <text evidence="7">The sequence shown here is derived from an EMBL/GenBank/DDBJ whole genome shotgun (WGS) entry which is preliminary data.</text>
</comment>
<evidence type="ECO:0000256" key="4">
    <source>
        <dbReference type="ARBA" id="ARBA00023163"/>
    </source>
</evidence>
<reference evidence="7 8" key="1">
    <citation type="submission" date="2024-05" db="EMBL/GenBank/DDBJ databases">
        <title>De novo assembly of an allotetraploid wild potato.</title>
        <authorList>
            <person name="Hosaka A.J."/>
        </authorList>
    </citation>
    <scope>NUCLEOTIDE SEQUENCE [LARGE SCALE GENOMIC DNA]</scope>
    <source>
        <tissue evidence="7">Young leaves</tissue>
    </source>
</reference>
<evidence type="ECO:0000256" key="3">
    <source>
        <dbReference type="ARBA" id="ARBA00023125"/>
    </source>
</evidence>
<dbReference type="GO" id="GO:0003677">
    <property type="term" value="F:DNA binding"/>
    <property type="evidence" value="ECO:0007669"/>
    <property type="project" value="UniProtKB-KW"/>
</dbReference>
<evidence type="ECO:0000256" key="5">
    <source>
        <dbReference type="ARBA" id="ARBA00023242"/>
    </source>
</evidence>
<dbReference type="InterPro" id="IPR036879">
    <property type="entry name" value="TF_MADSbox_sf"/>
</dbReference>
<sequence length="497" mass="54977">MGRAKIKMELIQDYKKRMTTLVTRKTGLVKKISELSILCDIKACMIIHEGNNHQIWPNDPNEVTELINLYKNHPFQGRSKCGKTLSNYFENDEKKRAGIKVEKDPPTWDSRFDYFENDEKKKVEIKVEKYPTWDSRFDYLSEKELQNLAGVVEKKMEKAKGKIELLKSMNVHIGSCSVSHQQIWDNNLMNQTTLSLWPISNVNSFTDYNNFFQSNIPISGVNSMGAGMDNGLLTIEDYQFCNANYSKMIEAENWSANVGIGSSSTMQPMGSNGIGSTSTMQPMGNNGIGSSSTMQPMGNNGIGSTSTMQLMGNNEIGSTLTMQHMGNDEIGSSSTMQPMDQYPFIYNDSTRDIASSSTMQPIGDNGIGSSSTMQPMGNNGIGSSLTMQPMDQYPFIYNDSTRDIASSSTMQPIGDNGIGSSSTMQPMGNNGIGSSLIMQPMGNNGIGSSLTMQPMNQYPFMYNDSTHAIGSSSTVQPMDQYPFVYNESTHDISYSFV</sequence>
<proteinExistence type="predicted"/>
<evidence type="ECO:0000259" key="6">
    <source>
        <dbReference type="PROSITE" id="PS50066"/>
    </source>
</evidence>
<protein>
    <recommendedName>
        <fullName evidence="6">MADS-box domain-containing protein</fullName>
    </recommendedName>
</protein>
<keyword evidence="3" id="KW-0238">DNA-binding</keyword>
<gene>
    <name evidence="7" type="ORF">AABB24_018500</name>
</gene>
<accession>A0ABD2TC11</accession>
<dbReference type="GO" id="GO:0005634">
    <property type="term" value="C:nucleus"/>
    <property type="evidence" value="ECO:0007669"/>
    <property type="project" value="UniProtKB-SubCell"/>
</dbReference>
<comment type="subcellular location">
    <subcellularLocation>
        <location evidence="1">Nucleus</location>
    </subcellularLocation>
</comment>
<dbReference type="SUPFAM" id="SSF55455">
    <property type="entry name" value="SRF-like"/>
    <property type="match status" value="1"/>
</dbReference>
<evidence type="ECO:0000313" key="7">
    <source>
        <dbReference type="EMBL" id="KAL3353857.1"/>
    </source>
</evidence>
<keyword evidence="4" id="KW-0804">Transcription</keyword>
<dbReference type="Pfam" id="PF00319">
    <property type="entry name" value="SRF-TF"/>
    <property type="match status" value="1"/>
</dbReference>
<dbReference type="Proteomes" id="UP001627284">
    <property type="component" value="Unassembled WGS sequence"/>
</dbReference>
<feature type="domain" description="MADS-box" evidence="6">
    <location>
        <begin position="1"/>
        <end position="47"/>
    </location>
</feature>
<evidence type="ECO:0000256" key="1">
    <source>
        <dbReference type="ARBA" id="ARBA00004123"/>
    </source>
</evidence>
<organism evidence="7 8">
    <name type="scientific">Solanum stoloniferum</name>
    <dbReference type="NCBI Taxonomy" id="62892"/>
    <lineage>
        <taxon>Eukaryota</taxon>
        <taxon>Viridiplantae</taxon>
        <taxon>Streptophyta</taxon>
        <taxon>Embryophyta</taxon>
        <taxon>Tracheophyta</taxon>
        <taxon>Spermatophyta</taxon>
        <taxon>Magnoliopsida</taxon>
        <taxon>eudicotyledons</taxon>
        <taxon>Gunneridae</taxon>
        <taxon>Pentapetalae</taxon>
        <taxon>asterids</taxon>
        <taxon>lamiids</taxon>
        <taxon>Solanales</taxon>
        <taxon>Solanaceae</taxon>
        <taxon>Solanoideae</taxon>
        <taxon>Solaneae</taxon>
        <taxon>Solanum</taxon>
    </lineage>
</organism>
<name>A0ABD2TC11_9SOLN</name>
<dbReference type="AlphaFoldDB" id="A0ABD2TC11"/>
<dbReference type="PANTHER" id="PTHR11945:SF554">
    <property type="entry name" value="AGAMOUS-LIKE MADS-BOX PROTEIN AGL82"/>
    <property type="match status" value="1"/>
</dbReference>
<dbReference type="InterPro" id="IPR002100">
    <property type="entry name" value="TF_MADSbox"/>
</dbReference>
<evidence type="ECO:0000256" key="2">
    <source>
        <dbReference type="ARBA" id="ARBA00023015"/>
    </source>
</evidence>
<dbReference type="SMART" id="SM00432">
    <property type="entry name" value="MADS"/>
    <property type="match status" value="1"/>
</dbReference>
<dbReference type="Gene3D" id="3.40.1810.10">
    <property type="entry name" value="Transcription factor, MADS-box"/>
    <property type="match status" value="1"/>
</dbReference>
<keyword evidence="2" id="KW-0805">Transcription regulation</keyword>
<dbReference type="PROSITE" id="PS50066">
    <property type="entry name" value="MADS_BOX_2"/>
    <property type="match status" value="1"/>
</dbReference>
<dbReference type="PANTHER" id="PTHR11945">
    <property type="entry name" value="MADS BOX PROTEIN"/>
    <property type="match status" value="1"/>
</dbReference>
<keyword evidence="5" id="KW-0539">Nucleus</keyword>
<dbReference type="CDD" id="cd00266">
    <property type="entry name" value="MADS_SRF_like"/>
    <property type="match status" value="1"/>
</dbReference>
<keyword evidence="8" id="KW-1185">Reference proteome</keyword>